<accession>A0ABT1V6P1</accession>
<feature type="region of interest" description="Disordered" evidence="1">
    <location>
        <begin position="179"/>
        <end position="265"/>
    </location>
</feature>
<comment type="caution">
    <text evidence="2">The sequence shown here is derived from an EMBL/GenBank/DDBJ whole genome shotgun (WGS) entry which is preliminary data.</text>
</comment>
<feature type="compositionally biased region" description="Pro residues" evidence="1">
    <location>
        <begin position="198"/>
        <end position="208"/>
    </location>
</feature>
<feature type="compositionally biased region" description="Low complexity" evidence="1">
    <location>
        <begin position="182"/>
        <end position="197"/>
    </location>
</feature>
<feature type="compositionally biased region" description="Low complexity" evidence="1">
    <location>
        <begin position="209"/>
        <end position="224"/>
    </location>
</feature>
<evidence type="ECO:0000256" key="1">
    <source>
        <dbReference type="SAM" id="MobiDB-lite"/>
    </source>
</evidence>
<keyword evidence="3" id="KW-1185">Reference proteome</keyword>
<organism evidence="2 3">
    <name type="scientific">Streptomyces rugosispiralis</name>
    <dbReference type="NCBI Taxonomy" id="2967341"/>
    <lineage>
        <taxon>Bacteria</taxon>
        <taxon>Bacillati</taxon>
        <taxon>Actinomycetota</taxon>
        <taxon>Actinomycetes</taxon>
        <taxon>Kitasatosporales</taxon>
        <taxon>Streptomycetaceae</taxon>
        <taxon>Streptomyces</taxon>
    </lineage>
</organism>
<dbReference type="Proteomes" id="UP001204746">
    <property type="component" value="Unassembled WGS sequence"/>
</dbReference>
<feature type="region of interest" description="Disordered" evidence="1">
    <location>
        <begin position="296"/>
        <end position="319"/>
    </location>
</feature>
<proteinExistence type="predicted"/>
<sequence length="319" mass="33130">MRTATQKVMANRAGKKAVSALMAKRFEEKSIDIAPVWLRGPCACLHSHRRSHDDHDAPTLVAAVDQLPAGPARVMDSWWFTARLKAADTAFWAKIHAMTVQGTAHSTVALMREPGGHSSHQQSTDSPDEVTLATSILDIRTPVLDIRGDLDAIAIIGATGTGSLQLTLRRDEPVLYNGGSGLPPSLAAPPASTASLASPPPAPSPPTAPRTRSADAPGSIASGAPPAPNPRASPGSDSTSEAAAISASGTPPEMALPGSPKLAADGTHTITRAHRIERNGDWTLTVPRFEGALEIDHRGLPAPGPREGVCGAHPKDDPG</sequence>
<dbReference type="EMBL" id="JANIAA010000027">
    <property type="protein sequence ID" value="MCQ8192688.1"/>
    <property type="molecule type" value="Genomic_DNA"/>
</dbReference>
<name>A0ABT1V6P1_9ACTN</name>
<gene>
    <name evidence="2" type="ORF">NP777_31405</name>
</gene>
<evidence type="ECO:0000313" key="2">
    <source>
        <dbReference type="EMBL" id="MCQ8192688.1"/>
    </source>
</evidence>
<protein>
    <submittedName>
        <fullName evidence="2">Uncharacterized protein</fullName>
    </submittedName>
</protein>
<reference evidence="2 3" key="1">
    <citation type="submission" date="2022-07" db="EMBL/GenBank/DDBJ databases">
        <authorList>
            <person name="Phongsopitanun W."/>
            <person name="Tanasupawat S."/>
        </authorList>
    </citation>
    <scope>NUCLEOTIDE SEQUENCE [LARGE SCALE GENOMIC DNA]</scope>
    <source>
        <strain evidence="2 3">RCU-064</strain>
    </source>
</reference>
<evidence type="ECO:0000313" key="3">
    <source>
        <dbReference type="Proteomes" id="UP001204746"/>
    </source>
</evidence>